<dbReference type="GO" id="GO:0031966">
    <property type="term" value="C:mitochondrial membrane"/>
    <property type="evidence" value="ECO:0007669"/>
    <property type="project" value="UniProtKB-SubCell"/>
</dbReference>
<evidence type="ECO:0000256" key="3">
    <source>
        <dbReference type="ARBA" id="ARBA00005466"/>
    </source>
</evidence>
<name>A0A0H5C774_CYBJN</name>
<comment type="similarity">
    <text evidence="3 10">Belongs to the oxygen-dependent FAD-linked oxidoreductase family.</text>
</comment>
<dbReference type="Proteomes" id="UP000038830">
    <property type="component" value="Unassembled WGS sequence"/>
</dbReference>
<dbReference type="InterPro" id="IPR006094">
    <property type="entry name" value="Oxid_FAD_bind_N"/>
</dbReference>
<dbReference type="PANTHER" id="PTHR43762">
    <property type="entry name" value="L-GULONOLACTONE OXIDASE"/>
    <property type="match status" value="1"/>
</dbReference>
<dbReference type="InterPro" id="IPR036318">
    <property type="entry name" value="FAD-bd_PCMH-like_sf"/>
</dbReference>
<dbReference type="PANTHER" id="PTHR43762:SF1">
    <property type="entry name" value="D-ARABINONO-1,4-LACTONE OXIDASE"/>
    <property type="match status" value="1"/>
</dbReference>
<evidence type="ECO:0000256" key="5">
    <source>
        <dbReference type="ARBA" id="ARBA00016426"/>
    </source>
</evidence>
<dbReference type="InterPro" id="IPR016169">
    <property type="entry name" value="FAD-bd_PCMH_sub2"/>
</dbReference>
<evidence type="ECO:0000256" key="7">
    <source>
        <dbReference type="ARBA" id="ARBA00022827"/>
    </source>
</evidence>
<dbReference type="NCBIfam" id="TIGR01678">
    <property type="entry name" value="FAD_lactone_ox"/>
    <property type="match status" value="1"/>
</dbReference>
<comment type="subcellular location">
    <subcellularLocation>
        <location evidence="10">Mitochondrion membrane</location>
    </subcellularLocation>
</comment>
<dbReference type="InterPro" id="IPR007173">
    <property type="entry name" value="ALO_C"/>
</dbReference>
<keyword evidence="8 10" id="KW-0560">Oxidoreductase</keyword>
<evidence type="ECO:0000256" key="10">
    <source>
        <dbReference type="RuleBase" id="RU367158"/>
    </source>
</evidence>
<dbReference type="EC" id="1.1.3.37" evidence="4 10"/>
<dbReference type="InterPro" id="IPR006093">
    <property type="entry name" value="Oxy_OxRdtase_FAD_BS"/>
</dbReference>
<dbReference type="InterPro" id="IPR010031">
    <property type="entry name" value="FAD_lactone_oxidase-like"/>
</dbReference>
<keyword evidence="10" id="KW-0496">Mitochondrion</keyword>
<dbReference type="PROSITE" id="PS00862">
    <property type="entry name" value="OX2_COVAL_FAD"/>
    <property type="match status" value="1"/>
</dbReference>
<proteinExistence type="inferred from homology"/>
<dbReference type="InterPro" id="IPR016167">
    <property type="entry name" value="FAD-bd_PCMH_sub1"/>
</dbReference>
<comment type="pathway">
    <text evidence="2 10">Cofactor biosynthesis; D-erythroascorbate biosynthesis; dehydro-D-arabinono-1,4-lactone from D-arabinose: step 2/2.</text>
</comment>
<evidence type="ECO:0000256" key="4">
    <source>
        <dbReference type="ARBA" id="ARBA00013136"/>
    </source>
</evidence>
<organism evidence="13 14">
    <name type="scientific">Cyberlindnera jadinii (strain ATCC 18201 / CBS 1600 / BCRC 20928 / JCM 3617 / NBRC 0987 / NRRL Y-1542)</name>
    <name type="common">Torula yeast</name>
    <name type="synonym">Candida utilis</name>
    <dbReference type="NCBI Taxonomy" id="983966"/>
    <lineage>
        <taxon>Eukaryota</taxon>
        <taxon>Fungi</taxon>
        <taxon>Dikarya</taxon>
        <taxon>Ascomycota</taxon>
        <taxon>Saccharomycotina</taxon>
        <taxon>Saccharomycetes</taxon>
        <taxon>Phaffomycetales</taxon>
        <taxon>Phaffomycetaceae</taxon>
        <taxon>Cyberlindnera</taxon>
    </lineage>
</organism>
<keyword evidence="6 10" id="KW-0285">Flavoprotein</keyword>
<keyword evidence="7 10" id="KW-0274">FAD</keyword>
<dbReference type="Pfam" id="PF01565">
    <property type="entry name" value="FAD_binding_4"/>
    <property type="match status" value="1"/>
</dbReference>
<feature type="domain" description="FAD-binding PCMH-type" evidence="12">
    <location>
        <begin position="20"/>
        <end position="194"/>
    </location>
</feature>
<evidence type="ECO:0000256" key="8">
    <source>
        <dbReference type="ARBA" id="ARBA00023002"/>
    </source>
</evidence>
<evidence type="ECO:0000256" key="6">
    <source>
        <dbReference type="ARBA" id="ARBA00022630"/>
    </source>
</evidence>
<evidence type="ECO:0000259" key="12">
    <source>
        <dbReference type="PROSITE" id="PS51387"/>
    </source>
</evidence>
<protein>
    <recommendedName>
        <fullName evidence="5 10">D-arabinono-1,4-lactone oxidase</fullName>
        <shortName evidence="10">ALO</shortName>
        <ecNumber evidence="4 10">1.1.3.37</ecNumber>
    </recommendedName>
    <alternativeName>
        <fullName evidence="9 10">L-galactono-gamma-lactone oxidase</fullName>
    </alternativeName>
</protein>
<feature type="region of interest" description="Disordered" evidence="11">
    <location>
        <begin position="362"/>
        <end position="397"/>
    </location>
</feature>
<dbReference type="UniPathway" id="UPA00771">
    <property type="reaction ID" value="UER00766"/>
</dbReference>
<dbReference type="InterPro" id="IPR016166">
    <property type="entry name" value="FAD-bd_PCMH"/>
</dbReference>
<evidence type="ECO:0000256" key="1">
    <source>
        <dbReference type="ARBA" id="ARBA00001974"/>
    </source>
</evidence>
<dbReference type="SUPFAM" id="SSF56176">
    <property type="entry name" value="FAD-binding/transporter-associated domain-like"/>
    <property type="match status" value="1"/>
</dbReference>
<dbReference type="PROSITE" id="PS51387">
    <property type="entry name" value="FAD_PCMH"/>
    <property type="match status" value="1"/>
</dbReference>
<gene>
    <name evidence="13" type="primary">ALO1</name>
    <name evidence="13" type="ORF">BN1211_4639</name>
</gene>
<reference evidence="14" key="1">
    <citation type="journal article" date="2015" name="J. Biotechnol.">
        <title>The structure of the Cyberlindnera jadinii genome and its relation to Candida utilis analyzed by the occurrence of single nucleotide polymorphisms.</title>
        <authorList>
            <person name="Rupp O."/>
            <person name="Brinkrolf K."/>
            <person name="Buerth C."/>
            <person name="Kunigo M."/>
            <person name="Schneider J."/>
            <person name="Jaenicke S."/>
            <person name="Goesmann A."/>
            <person name="Puehler A."/>
            <person name="Jaeger K.-E."/>
            <person name="Ernst J.F."/>
        </authorList>
    </citation>
    <scope>NUCLEOTIDE SEQUENCE [LARGE SCALE GENOMIC DNA]</scope>
    <source>
        <strain evidence="14">ATCC 18201 / CBS 1600 / BCRC 20928 / JCM 3617 / NBRC 0987 / NRRL Y-1542</strain>
    </source>
</reference>
<dbReference type="Pfam" id="PF04030">
    <property type="entry name" value="ALO"/>
    <property type="match status" value="1"/>
</dbReference>
<dbReference type="EMBL" id="CDQK01000005">
    <property type="protein sequence ID" value="CEP23938.1"/>
    <property type="molecule type" value="Genomic_DNA"/>
</dbReference>
<accession>A0A0H5C774</accession>
<dbReference type="InterPro" id="IPR030654">
    <property type="entry name" value="Sugar_lactone_oxidase"/>
</dbReference>
<dbReference type="PIRSF" id="PIRSF000136">
    <property type="entry name" value="LGO_GLO"/>
    <property type="match status" value="1"/>
</dbReference>
<evidence type="ECO:0000313" key="13">
    <source>
        <dbReference type="EMBL" id="CEP23938.1"/>
    </source>
</evidence>
<evidence type="ECO:0000256" key="9">
    <source>
        <dbReference type="ARBA" id="ARBA00033418"/>
    </source>
</evidence>
<comment type="cofactor">
    <cofactor evidence="1 10">
        <name>FAD</name>
        <dbReference type="ChEBI" id="CHEBI:57692"/>
    </cofactor>
</comment>
<evidence type="ECO:0000313" key="14">
    <source>
        <dbReference type="Proteomes" id="UP000038830"/>
    </source>
</evidence>
<dbReference type="Gene3D" id="3.30.43.10">
    <property type="entry name" value="Uridine Diphospho-n-acetylenolpyruvylglucosamine Reductase, domain 2"/>
    <property type="match status" value="1"/>
</dbReference>
<comment type="catalytic activity">
    <reaction evidence="10">
        <text>D-arabinono-1,4-lactone + O2 = dehydro-D-arabinono-1,4-lactone + H2O2 + H(+)</text>
        <dbReference type="Rhea" id="RHEA:23756"/>
        <dbReference type="ChEBI" id="CHEBI:15378"/>
        <dbReference type="ChEBI" id="CHEBI:15379"/>
        <dbReference type="ChEBI" id="CHEBI:16240"/>
        <dbReference type="ChEBI" id="CHEBI:16292"/>
        <dbReference type="ChEBI" id="CHEBI:58277"/>
        <dbReference type="EC" id="1.1.3.37"/>
    </reaction>
</comment>
<sequence>MSVVGLGKKNFIFSNWARIHSCKPQLYFQPSTLDEIVALVAEAKSHSKTLLTVGSGHSPSDLVMTEDWLVNLDNYNNVLEIRRDPSGLFADVTVEAGMRLYQLHKHLADEGLAMQNLGSISEQSIAGIISTGTHGASPYHGLVSQQIVDLTLVNGKGEVVYCSSDVNQDIFRAALLSLGKIGIIVKATIRTIPAFKVKSSEEVVTFETLLEKWETLWVSSEFIRVWWYPYAKKCVLWRGQKTEEPTTTPRQSWWGTKFGRFFYEALLWIAVNIYPPFTPAIEKFVFNRQFGKVETVGDGAVNVAGSVEALNMDCLFSQFVNEWAAPLNNGPEILRSLEHSINVAAANHDFYVHVPVEIRCSNTTSTNEESSSTVQEEIRGRSTTSPGPVRGNNLRPYLDNTPKLNYAPLSDVTNSQLTLYINATMYRPFFTNSPIGQWYKIFEETMGAAGGKPHWAKNFIGSTEWAEGEAKEESKYQDGEMRGFATKNREWFGEDLEAFKRVRAEQDPDGVFLSSKPWLAKNGII</sequence>
<dbReference type="GO" id="GO:0071949">
    <property type="term" value="F:FAD binding"/>
    <property type="evidence" value="ECO:0007669"/>
    <property type="project" value="UniProtKB-UniRule"/>
</dbReference>
<dbReference type="AlphaFoldDB" id="A0A0H5C774"/>
<feature type="compositionally biased region" description="Low complexity" evidence="11">
    <location>
        <begin position="362"/>
        <end position="373"/>
    </location>
</feature>
<evidence type="ECO:0000256" key="11">
    <source>
        <dbReference type="SAM" id="MobiDB-lite"/>
    </source>
</evidence>
<dbReference type="Gene3D" id="3.30.465.10">
    <property type="match status" value="1"/>
</dbReference>
<evidence type="ECO:0000256" key="2">
    <source>
        <dbReference type="ARBA" id="ARBA00005083"/>
    </source>
</evidence>
<dbReference type="GO" id="GO:0003885">
    <property type="term" value="F:D-arabinono-1,4-lactone oxidase activity"/>
    <property type="evidence" value="ECO:0007669"/>
    <property type="project" value="UniProtKB-UniRule"/>
</dbReference>